<reference evidence="3 4" key="1">
    <citation type="submission" date="2018-09" db="EMBL/GenBank/DDBJ databases">
        <title>Genomic investigation of the strawberry pathogen Phytophthora fragariae indicates pathogenicity is determined by transcriptional variation in three key races.</title>
        <authorList>
            <person name="Adams T.M."/>
            <person name="Armitage A.D."/>
            <person name="Sobczyk M.K."/>
            <person name="Bates H.J."/>
            <person name="Dunwell J.M."/>
            <person name="Nellist C.F."/>
            <person name="Harrison R.J."/>
        </authorList>
    </citation>
    <scope>NUCLEOTIDE SEQUENCE [LARGE SCALE GENOMIC DNA]</scope>
    <source>
        <strain evidence="2 3">BC-23</strain>
        <strain evidence="1 4">ONT-3</strain>
    </source>
</reference>
<organism evidence="1 4">
    <name type="scientific">Phytophthora fragariae</name>
    <dbReference type="NCBI Taxonomy" id="53985"/>
    <lineage>
        <taxon>Eukaryota</taxon>
        <taxon>Sar</taxon>
        <taxon>Stramenopiles</taxon>
        <taxon>Oomycota</taxon>
        <taxon>Peronosporomycetes</taxon>
        <taxon>Peronosporales</taxon>
        <taxon>Peronosporaceae</taxon>
        <taxon>Phytophthora</taxon>
    </lineage>
</organism>
<dbReference type="EMBL" id="QXFX01006525">
    <property type="protein sequence ID" value="KAE9058359.1"/>
    <property type="molecule type" value="Genomic_DNA"/>
</dbReference>
<dbReference type="Proteomes" id="UP000476176">
    <property type="component" value="Unassembled WGS sequence"/>
</dbReference>
<dbReference type="EMBL" id="QXGC01007175">
    <property type="protein sequence ID" value="KAE9160866.1"/>
    <property type="molecule type" value="Genomic_DNA"/>
</dbReference>
<dbReference type="AlphaFoldDB" id="A0A6G0JIP9"/>
<sequence length="25" mass="2718">SPRSTGDVGLDEIILSRVETGTTQW</sequence>
<proteinExistence type="predicted"/>
<comment type="caution">
    <text evidence="1">The sequence shown here is derived from an EMBL/GenBank/DDBJ whole genome shotgun (WGS) entry which is preliminary data.</text>
</comment>
<name>A0A6G0JIP9_9STRA</name>
<evidence type="ECO:0000313" key="2">
    <source>
        <dbReference type="EMBL" id="KAE9160866.1"/>
    </source>
</evidence>
<dbReference type="Proteomes" id="UP000488956">
    <property type="component" value="Unassembled WGS sequence"/>
</dbReference>
<evidence type="ECO:0000313" key="3">
    <source>
        <dbReference type="Proteomes" id="UP000476176"/>
    </source>
</evidence>
<protein>
    <submittedName>
        <fullName evidence="1">Uncharacterized protein</fullName>
    </submittedName>
</protein>
<gene>
    <name evidence="2" type="ORF">PF004_g31025</name>
    <name evidence="1" type="ORF">PF010_g31030</name>
</gene>
<evidence type="ECO:0000313" key="1">
    <source>
        <dbReference type="EMBL" id="KAE9058359.1"/>
    </source>
</evidence>
<accession>A0A6G0JIP9</accession>
<feature type="non-terminal residue" evidence="1">
    <location>
        <position position="1"/>
    </location>
</feature>
<evidence type="ECO:0000313" key="4">
    <source>
        <dbReference type="Proteomes" id="UP000488956"/>
    </source>
</evidence>